<organism evidence="2 3">
    <name type="scientific">Selenomonas ruminantium</name>
    <dbReference type="NCBI Taxonomy" id="971"/>
    <lineage>
        <taxon>Bacteria</taxon>
        <taxon>Bacillati</taxon>
        <taxon>Bacillota</taxon>
        <taxon>Negativicutes</taxon>
        <taxon>Selenomonadales</taxon>
        <taxon>Selenomonadaceae</taxon>
        <taxon>Selenomonas</taxon>
    </lineage>
</organism>
<evidence type="ECO:0000313" key="2">
    <source>
        <dbReference type="EMBL" id="MBE6092608.1"/>
    </source>
</evidence>
<name>A0A927WP52_SELRU</name>
<dbReference type="Proteomes" id="UP000761380">
    <property type="component" value="Unassembled WGS sequence"/>
</dbReference>
<reference evidence="2" key="1">
    <citation type="submission" date="2019-04" db="EMBL/GenBank/DDBJ databases">
        <title>Evolution of Biomass-Degrading Anaerobic Consortia Revealed by Metagenomics.</title>
        <authorList>
            <person name="Peng X."/>
        </authorList>
    </citation>
    <scope>NUCLEOTIDE SEQUENCE</scope>
    <source>
        <strain evidence="2">SIG240</strain>
    </source>
</reference>
<gene>
    <name evidence="2" type="ORF">E7201_05510</name>
</gene>
<sequence length="160" mass="18073">MTVMVQCYAIFWLLTSIASLKMVMERLGADEDDERQKEQRDELDAMGKMFSGEFISRMFILIGALLLIFDCVGMFLAYQYVDFRPWQLIVFYISIAALTGDLAHNIYRYRGLRAEGADVSAILTESIDDIKSGWNLLTLAAIGGKLILGVLLVLWTVFPS</sequence>
<dbReference type="AlphaFoldDB" id="A0A927WP52"/>
<evidence type="ECO:0000313" key="3">
    <source>
        <dbReference type="Proteomes" id="UP000761380"/>
    </source>
</evidence>
<keyword evidence="1" id="KW-0812">Transmembrane</keyword>
<feature type="transmembrane region" description="Helical" evidence="1">
    <location>
        <begin position="58"/>
        <end position="80"/>
    </location>
</feature>
<proteinExistence type="predicted"/>
<protein>
    <submittedName>
        <fullName evidence="2">Uncharacterized protein</fullName>
    </submittedName>
</protein>
<feature type="transmembrane region" description="Helical" evidence="1">
    <location>
        <begin position="86"/>
        <end position="103"/>
    </location>
</feature>
<dbReference type="EMBL" id="SVBY01000030">
    <property type="protein sequence ID" value="MBE6092608.1"/>
    <property type="molecule type" value="Genomic_DNA"/>
</dbReference>
<comment type="caution">
    <text evidence="2">The sequence shown here is derived from an EMBL/GenBank/DDBJ whole genome shotgun (WGS) entry which is preliminary data.</text>
</comment>
<keyword evidence="1" id="KW-1133">Transmembrane helix</keyword>
<evidence type="ECO:0000256" key="1">
    <source>
        <dbReference type="SAM" id="Phobius"/>
    </source>
</evidence>
<keyword evidence="1" id="KW-0472">Membrane</keyword>
<feature type="transmembrane region" description="Helical" evidence="1">
    <location>
        <begin position="136"/>
        <end position="158"/>
    </location>
</feature>
<accession>A0A927WP52</accession>